<dbReference type="SMART" id="SM00698">
    <property type="entry name" value="MORN"/>
    <property type="match status" value="3"/>
</dbReference>
<name>A0ABZ1C7Z3_9BACT</name>
<dbReference type="SUPFAM" id="SSF82185">
    <property type="entry name" value="Histone H3 K4-specific methyltransferase SET7/9 N-terminal domain"/>
    <property type="match status" value="2"/>
</dbReference>
<keyword evidence="2" id="KW-0175">Coiled coil</keyword>
<reference evidence="4 5" key="2">
    <citation type="submission" date="2023-12" db="EMBL/GenBank/DDBJ databases">
        <title>Description of an unclassified Opitutus bacterium of Verrucomicrobiota.</title>
        <authorList>
            <person name="Zhang D.-F."/>
        </authorList>
    </citation>
    <scope>NUCLEOTIDE SEQUENCE [LARGE SCALE GENOMIC DNA]</scope>
    <source>
        <strain evidence="4 5">WL0086</strain>
    </source>
</reference>
<feature type="chain" id="PRO_5045073303" evidence="3">
    <location>
        <begin position="23"/>
        <end position="821"/>
    </location>
</feature>
<evidence type="ECO:0000313" key="5">
    <source>
        <dbReference type="Proteomes" id="UP000738431"/>
    </source>
</evidence>
<reference evidence="4 5" key="1">
    <citation type="submission" date="2021-08" db="EMBL/GenBank/DDBJ databases">
        <authorList>
            <person name="Zhang D."/>
            <person name="Zhang A."/>
            <person name="Wang L."/>
        </authorList>
    </citation>
    <scope>NUCLEOTIDE SEQUENCE [LARGE SCALE GENOMIC DNA]</scope>
    <source>
        <strain evidence="4 5">WL0086</strain>
    </source>
</reference>
<keyword evidence="1" id="KW-0677">Repeat</keyword>
<dbReference type="PANTHER" id="PTHR43215:SF14">
    <property type="entry name" value="RADIAL SPOKE HEAD 1 HOMOLOG"/>
    <property type="match status" value="1"/>
</dbReference>
<dbReference type="RefSeq" id="WP_221031337.1">
    <property type="nucleotide sequence ID" value="NZ_CP139781.1"/>
</dbReference>
<accession>A0ABZ1C7Z3</accession>
<keyword evidence="5" id="KW-1185">Reference proteome</keyword>
<gene>
    <name evidence="4" type="ORF">K1X11_016490</name>
</gene>
<evidence type="ECO:0000256" key="3">
    <source>
        <dbReference type="SAM" id="SignalP"/>
    </source>
</evidence>
<evidence type="ECO:0000313" key="4">
    <source>
        <dbReference type="EMBL" id="WRQ86415.1"/>
    </source>
</evidence>
<feature type="signal peptide" evidence="3">
    <location>
        <begin position="1"/>
        <end position="22"/>
    </location>
</feature>
<sequence length="821" mass="91454">MMRPSSFCTLLALFLLPLRLLADGLDQLISDYIADAPNGYHSAFAKHGMAGSANGEEILPFAGESRNGKARYVASFKLAVIDASGRRPLHNTFQQLRGRLSALLPAWEKQTESTFFYGSDTFTRSQDDGVTRVVLALENLDGADTVHLQIEYTGPGTAEVAQLPTTAPATADDAPAPPATATPAWSTAEGQQVLLDLLRAADSEFRDLRIPTDDPDRFRLPASVLNPAAAEPFLLLHSTSPMRYELEIFFAPKYGFAPYNLPLPEIENLLRAEGWTIQQDNRRWSALPPQGRAKRLVKRQHNGREYFVLEVVKEAWRARVEAHPQLVDVDCLTGDCVDGYARIRYLDTEAPFWYEGHFREARPEGWGRQFMRHSDPAENPLPAYIGWFKDGVRHGPGISYQFSGADTLDSIRTEDTYFTAADEVMLLPYLFQEYEAGELVMEIEKYWLHHQPPGQGDGFVIKTPFATRFGRPLSGDCENGDGILELPGLGTYAGHFVDGLAQGYGELSLPNGEIKAFELHAGIPAYTKTLVLPAGVSRVAAAKRGAFQLAVNDCLQGNCLNGEGIALMGSADHFSIGQYDYEGLYEGGFKNGRFHGKGAMRPFVGQTAPPITISGRFENGRREGPFLKRTGEAEEETLYYQDDVRYTESGQLYSAFLVEDLERRREERAKLLAEKIEKERLRLAAIDRRNEEIRKRNEARQRAATQRKAPRRNVLYTATFTGRSHRIPANSAFGLIIEDLDGKSSQPVIVEYIGGYNGDIGQYRFSMRGGVLNAFIGDATADPDKPRLLDITLLDHISPSANIYYVVHCAQSSRYRIIAYQ</sequence>
<evidence type="ECO:0000256" key="2">
    <source>
        <dbReference type="SAM" id="Coils"/>
    </source>
</evidence>
<protein>
    <submittedName>
        <fullName evidence="4">Uncharacterized protein</fullName>
    </submittedName>
</protein>
<dbReference type="Pfam" id="PF02493">
    <property type="entry name" value="MORN"/>
    <property type="match status" value="3"/>
</dbReference>
<dbReference type="InterPro" id="IPR003409">
    <property type="entry name" value="MORN"/>
</dbReference>
<organism evidence="4 5">
    <name type="scientific">Actomonas aquatica</name>
    <dbReference type="NCBI Taxonomy" id="2866162"/>
    <lineage>
        <taxon>Bacteria</taxon>
        <taxon>Pseudomonadati</taxon>
        <taxon>Verrucomicrobiota</taxon>
        <taxon>Opitutia</taxon>
        <taxon>Opitutales</taxon>
        <taxon>Opitutaceae</taxon>
        <taxon>Actomonas</taxon>
    </lineage>
</organism>
<dbReference type="PANTHER" id="PTHR43215">
    <property type="entry name" value="RADIAL SPOKE HEAD 1 HOMOLOG"/>
    <property type="match status" value="1"/>
</dbReference>
<proteinExistence type="predicted"/>
<dbReference type="EMBL" id="CP139781">
    <property type="protein sequence ID" value="WRQ86415.1"/>
    <property type="molecule type" value="Genomic_DNA"/>
</dbReference>
<dbReference type="Proteomes" id="UP000738431">
    <property type="component" value="Chromosome"/>
</dbReference>
<feature type="coiled-coil region" evidence="2">
    <location>
        <begin position="658"/>
        <end position="696"/>
    </location>
</feature>
<keyword evidence="3" id="KW-0732">Signal</keyword>
<evidence type="ECO:0000256" key="1">
    <source>
        <dbReference type="ARBA" id="ARBA00022737"/>
    </source>
</evidence>